<dbReference type="Gene3D" id="3.40.50.200">
    <property type="entry name" value="Peptidase S8/S53 domain"/>
    <property type="match status" value="1"/>
</dbReference>
<feature type="active site" description="Charge relay system" evidence="5">
    <location>
        <position position="278"/>
    </location>
</feature>
<evidence type="ECO:0000256" key="6">
    <source>
        <dbReference type="SAM" id="MobiDB-lite"/>
    </source>
</evidence>
<gene>
    <name evidence="9" type="ORF">RM779_14760</name>
</gene>
<dbReference type="PRINTS" id="PR00723">
    <property type="entry name" value="SUBTILISIN"/>
</dbReference>
<name>A0ABU2S4D5_9ACTN</name>
<keyword evidence="4 5" id="KW-0720">Serine protease</keyword>
<accession>A0ABU2S4D5</accession>
<dbReference type="Proteomes" id="UP001183615">
    <property type="component" value="Unassembled WGS sequence"/>
</dbReference>
<dbReference type="PROSITE" id="PS00138">
    <property type="entry name" value="SUBTILASE_SER"/>
    <property type="match status" value="1"/>
</dbReference>
<dbReference type="Gene3D" id="3.50.30.30">
    <property type="match status" value="1"/>
</dbReference>
<dbReference type="PIRSF" id="PIRSF037852">
    <property type="entry name" value="Subtilisin_rel_SAV5721"/>
    <property type="match status" value="1"/>
</dbReference>
<dbReference type="InterPro" id="IPR017296">
    <property type="entry name" value="Peptidase_S8A_SAM-P45"/>
</dbReference>
<dbReference type="InterPro" id="IPR000209">
    <property type="entry name" value="Peptidase_S8/S53_dom"/>
</dbReference>
<evidence type="ECO:0000256" key="3">
    <source>
        <dbReference type="ARBA" id="ARBA00022801"/>
    </source>
</evidence>
<organism evidence="9 10">
    <name type="scientific">Streptomyces johnsoniae</name>
    <dbReference type="NCBI Taxonomy" id="3075532"/>
    <lineage>
        <taxon>Bacteria</taxon>
        <taxon>Bacillati</taxon>
        <taxon>Actinomycetota</taxon>
        <taxon>Actinomycetes</taxon>
        <taxon>Kitasatosporales</taxon>
        <taxon>Streptomycetaceae</taxon>
        <taxon>Streptomyces</taxon>
    </lineage>
</organism>
<dbReference type="InterPro" id="IPR036852">
    <property type="entry name" value="Peptidase_S8/S53_dom_sf"/>
</dbReference>
<dbReference type="PANTHER" id="PTHR43806">
    <property type="entry name" value="PEPTIDASE S8"/>
    <property type="match status" value="1"/>
</dbReference>
<evidence type="ECO:0000256" key="5">
    <source>
        <dbReference type="PROSITE-ProRule" id="PRU01240"/>
    </source>
</evidence>
<feature type="domain" description="Peptidase S8/S53" evidence="8">
    <location>
        <begin position="236"/>
        <end position="502"/>
    </location>
</feature>
<feature type="region of interest" description="Disordered" evidence="6">
    <location>
        <begin position="28"/>
        <end position="48"/>
    </location>
</feature>
<feature type="active site" description="Charge relay system" evidence="5">
    <location>
        <position position="456"/>
    </location>
</feature>
<dbReference type="InterPro" id="IPR023828">
    <property type="entry name" value="Peptidase_S8_Ser-AS"/>
</dbReference>
<evidence type="ECO:0000256" key="7">
    <source>
        <dbReference type="SAM" id="SignalP"/>
    </source>
</evidence>
<dbReference type="PROSITE" id="PS51892">
    <property type="entry name" value="SUBTILASE"/>
    <property type="match status" value="1"/>
</dbReference>
<keyword evidence="7" id="KW-0732">Signal</keyword>
<evidence type="ECO:0000256" key="1">
    <source>
        <dbReference type="ARBA" id="ARBA00011073"/>
    </source>
</evidence>
<evidence type="ECO:0000259" key="8">
    <source>
        <dbReference type="Pfam" id="PF00082"/>
    </source>
</evidence>
<evidence type="ECO:0000313" key="9">
    <source>
        <dbReference type="EMBL" id="MDT0443841.1"/>
    </source>
</evidence>
<dbReference type="InterPro" id="IPR015500">
    <property type="entry name" value="Peptidase_S8_subtilisin-rel"/>
</dbReference>
<dbReference type="SUPFAM" id="SSF52743">
    <property type="entry name" value="Subtilisin-like"/>
    <property type="match status" value="1"/>
</dbReference>
<evidence type="ECO:0000256" key="4">
    <source>
        <dbReference type="ARBA" id="ARBA00022825"/>
    </source>
</evidence>
<evidence type="ECO:0000313" key="10">
    <source>
        <dbReference type="Proteomes" id="UP001183615"/>
    </source>
</evidence>
<dbReference type="EMBL" id="JAVREV010000007">
    <property type="protein sequence ID" value="MDT0443841.1"/>
    <property type="molecule type" value="Genomic_DNA"/>
</dbReference>
<dbReference type="Pfam" id="PF00082">
    <property type="entry name" value="Peptidase_S8"/>
    <property type="match status" value="1"/>
</dbReference>
<comment type="caution">
    <text evidence="9">The sequence shown here is derived from an EMBL/GenBank/DDBJ whole genome shotgun (WGS) entry which is preliminary data.</text>
</comment>
<reference evidence="10" key="1">
    <citation type="submission" date="2023-07" db="EMBL/GenBank/DDBJ databases">
        <title>30 novel species of actinomycetes from the DSMZ collection.</title>
        <authorList>
            <person name="Nouioui I."/>
        </authorList>
    </citation>
    <scope>NUCLEOTIDE SEQUENCE [LARGE SCALE GENOMIC DNA]</scope>
    <source>
        <strain evidence="10">DSM 41886</strain>
    </source>
</reference>
<dbReference type="RefSeq" id="WP_311618145.1">
    <property type="nucleotide sequence ID" value="NZ_JAVREV010000007.1"/>
</dbReference>
<feature type="active site" description="Charge relay system" evidence="5">
    <location>
        <position position="245"/>
    </location>
</feature>
<keyword evidence="2 5" id="KW-0645">Protease</keyword>
<keyword evidence="3 5" id="KW-0378">Hydrolase</keyword>
<dbReference type="PANTHER" id="PTHR43806:SF65">
    <property type="entry name" value="SERINE PROTEASE APRX"/>
    <property type="match status" value="1"/>
</dbReference>
<sequence length="1261" mass="130596">MRHKRWTARLLAAMSTGLLLAAGGALPASARPAEGPPPPGGEPAAPVGETAGATAEVPLITGDMVTLVDAGDGRQVASVTPGPGREHLHFEQIERDGRLTVLPSDARPLVLDGTVDAGLFDVTGLIEQGYDTARTDSLPLLVTRGEGVSAAEADALAALHDPGEPSHRLHSIDATSLRIGTGDLGAFWAEFGPPDGGARDAGAAPRLRLDGRVSPVLDRSTGQINAPGAWSAGYDGSGVTVAVLDTGADAGHPDLAGRITDSRDFSGSGSGTGDAFGHGTHVAATLGGSGAAGDGSRRGVAPAADLLIGKVLGDDGLGSESAVIAGMEWAAAEGADIVNMSLGSAGPSDGTDPLSRAVDELTAATGTLFVVSAGNDGENGRSTVSSPGSADAALTVGAVDRDDALAPFSSRGPRVGDGAVKPDLTAPGVGIVAARAEGTAMGQPVDARYTSASGTSMAAPHIAGAAALLAQRHPDWTADRLKDALISTSALVPGTAVNEQGGGRADVAAAVTGGLAATGTAALGPFTQGTEENGGDAPRETAVRYTNTSDAPVTLDLALSLETTGGRPLDAAALTPDRDTVDVPAGGTAEVTLTAEPRQAERGDYYGYLTATADDGTAVHTTLGMNVNGPVHTLTPTVIGPDGERVPGAWPLIWGPDGFIAPDTTGRTPSAEVEEGTYLISDTANARGADNISEVYLGVLPEVEVAADTEVTLDLSRSTPVEIRTPRPAEQRSWMNYQYYRHYDGHDFTHSFTQPIGSARLMVTPTRTVGAGAFEFASRWQLVAPVLEADVPGSRLDLDPYYLSAAPLFGRGSDRLVVADAGEGPEPDFSDVRGRLAVVRGEPGGGYASLAERAAEAGAKGLMIVAAPGQGHWTRWRPNGNVFALPVVRVGHAHGTALLDRAADRRTRVTFSGTAESPYLYDVMQTSADRIPERVVHTVTDRNTARVSVTYTEAGSAAWGSAQRISWRPHQGIAMPDSPREVPTGTTRTEYISTGDTVWQHYVHHALSGFYDQPVTGFAPRGAQRTYDARDSGTERWTASVVRPAIPRGTGEPSVRTGDALRLDIPEFTDSDGHAGRARSGDRVTAALYRDGEEAGTADSGRAAFDVAPGEADYRLDLTTERTAATWEFGTRTETSWRFSSDTAQEETLLPLLQLDYATGADAHNAVRPARTHIVGITVRHQDGLAAPRGVSVEVAASWDGGETFADAVRVRPRGGNAFDATLRRPHGVDGDAAVTLRVTAADAAGNRVEQTVRDAWTHRG</sequence>
<keyword evidence="10" id="KW-1185">Reference proteome</keyword>
<evidence type="ECO:0000256" key="2">
    <source>
        <dbReference type="ARBA" id="ARBA00022670"/>
    </source>
</evidence>
<feature type="signal peptide" evidence="7">
    <location>
        <begin position="1"/>
        <end position="21"/>
    </location>
</feature>
<protein>
    <submittedName>
        <fullName evidence="9">S8 family serine peptidase</fullName>
    </submittedName>
</protein>
<feature type="chain" id="PRO_5047140155" evidence="7">
    <location>
        <begin position="22"/>
        <end position="1261"/>
    </location>
</feature>
<dbReference type="InterPro" id="IPR050131">
    <property type="entry name" value="Peptidase_S8_subtilisin-like"/>
</dbReference>
<comment type="similarity">
    <text evidence="1 5">Belongs to the peptidase S8 family.</text>
</comment>
<proteinExistence type="inferred from homology"/>